<keyword evidence="5" id="KW-1185">Reference proteome</keyword>
<dbReference type="SUPFAM" id="SSF52172">
    <property type="entry name" value="CheY-like"/>
    <property type="match status" value="1"/>
</dbReference>
<dbReference type="RefSeq" id="WP_094602991.1">
    <property type="nucleotide sequence ID" value="NZ_CP155573.1"/>
</dbReference>
<dbReference type="InterPro" id="IPR011006">
    <property type="entry name" value="CheY-like_superfamily"/>
</dbReference>
<evidence type="ECO:0000256" key="1">
    <source>
        <dbReference type="ARBA" id="ARBA00022553"/>
    </source>
</evidence>
<dbReference type="PANTHER" id="PTHR44591:SF3">
    <property type="entry name" value="RESPONSE REGULATORY DOMAIN-CONTAINING PROTEIN"/>
    <property type="match status" value="1"/>
</dbReference>
<organism evidence="4 5">
    <name type="scientific">Sporomusa silvacetica DSM 10669</name>
    <dbReference type="NCBI Taxonomy" id="1123289"/>
    <lineage>
        <taxon>Bacteria</taxon>
        <taxon>Bacillati</taxon>
        <taxon>Bacillota</taxon>
        <taxon>Negativicutes</taxon>
        <taxon>Selenomonadales</taxon>
        <taxon>Sporomusaceae</taxon>
        <taxon>Sporomusa</taxon>
    </lineage>
</organism>
<sequence>MPKQTVLIVDDEPGNIKILVELLRAEYNIRIANHGGKALRIALAEEPPDLVLLDVTMPGLDGYEVCRRINANSRDKIPVIFITGKISEADKEKGFKAGAVDYVTKPFCAEELKTCVQAHLRSIVY</sequence>
<dbReference type="EMBL" id="CP155573">
    <property type="protein sequence ID" value="XFO66306.1"/>
    <property type="molecule type" value="Genomic_DNA"/>
</dbReference>
<feature type="modified residue" description="4-aspartylphosphate" evidence="2">
    <location>
        <position position="54"/>
    </location>
</feature>
<dbReference type="PROSITE" id="PS50110">
    <property type="entry name" value="RESPONSE_REGULATORY"/>
    <property type="match status" value="1"/>
</dbReference>
<gene>
    <name evidence="4" type="ORF">SPSIL_024560</name>
</gene>
<dbReference type="GO" id="GO:0016787">
    <property type="term" value="F:hydrolase activity"/>
    <property type="evidence" value="ECO:0007669"/>
    <property type="project" value="UniProtKB-KW"/>
</dbReference>
<dbReference type="InterPro" id="IPR001789">
    <property type="entry name" value="Sig_transdc_resp-reg_receiver"/>
</dbReference>
<reference evidence="4" key="1">
    <citation type="submission" date="2024-05" db="EMBL/GenBank/DDBJ databases">
        <title>Isolation and characterization of Sporomusa carbonis sp. nov., a carboxydotrophic hydrogenogen in the genus of Sporomusa isolated from a charcoal burning pile.</title>
        <authorList>
            <person name="Boeer T."/>
            <person name="Rosenbaum F."/>
            <person name="Eysell L."/>
            <person name="Mueller V."/>
            <person name="Daniel R."/>
            <person name="Poehlein A."/>
        </authorList>
    </citation>
    <scope>NUCLEOTIDE SEQUENCE [LARGE SCALE GENOMIC DNA]</scope>
    <source>
        <strain evidence="4">DSM 10669</strain>
    </source>
</reference>
<dbReference type="EC" id="3.1.4.-" evidence="4"/>
<dbReference type="SMART" id="SM00448">
    <property type="entry name" value="REC"/>
    <property type="match status" value="1"/>
</dbReference>
<evidence type="ECO:0000313" key="5">
    <source>
        <dbReference type="Proteomes" id="UP000216752"/>
    </source>
</evidence>
<dbReference type="InterPro" id="IPR050595">
    <property type="entry name" value="Bact_response_regulator"/>
</dbReference>
<accession>A0ABZ3IKV1</accession>
<dbReference type="Pfam" id="PF00072">
    <property type="entry name" value="Response_reg"/>
    <property type="match status" value="1"/>
</dbReference>
<dbReference type="Gene3D" id="3.40.50.2300">
    <property type="match status" value="1"/>
</dbReference>
<evidence type="ECO:0000256" key="2">
    <source>
        <dbReference type="PROSITE-ProRule" id="PRU00169"/>
    </source>
</evidence>
<keyword evidence="1 2" id="KW-0597">Phosphoprotein</keyword>
<keyword evidence="4" id="KW-0378">Hydrolase</keyword>
<proteinExistence type="predicted"/>
<name>A0ABZ3IKV1_9FIRM</name>
<evidence type="ECO:0000313" key="4">
    <source>
        <dbReference type="EMBL" id="XFO66306.1"/>
    </source>
</evidence>
<feature type="domain" description="Response regulatory" evidence="3">
    <location>
        <begin position="5"/>
        <end position="120"/>
    </location>
</feature>
<dbReference type="PANTHER" id="PTHR44591">
    <property type="entry name" value="STRESS RESPONSE REGULATOR PROTEIN 1"/>
    <property type="match status" value="1"/>
</dbReference>
<dbReference type="Proteomes" id="UP000216752">
    <property type="component" value="Chromosome"/>
</dbReference>
<protein>
    <submittedName>
        <fullName evidence="4">Cyclic di-GMP phosphodiesterase</fullName>
        <ecNumber evidence="4">3.1.4.-</ecNumber>
    </submittedName>
</protein>
<evidence type="ECO:0000259" key="3">
    <source>
        <dbReference type="PROSITE" id="PS50110"/>
    </source>
</evidence>